<evidence type="ECO:0000313" key="4">
    <source>
        <dbReference type="EMBL" id="KAF2425228.1"/>
    </source>
</evidence>
<keyword evidence="3" id="KW-0539">Nucleus</keyword>
<proteinExistence type="inferred from homology"/>
<comment type="subcellular location">
    <subcellularLocation>
        <location evidence="1">Nucleus</location>
    </subcellularLocation>
</comment>
<comment type="caution">
    <text evidence="4">The sequence shown here is derived from an EMBL/GenBank/DDBJ whole genome shotgun (WGS) entry which is preliminary data.</text>
</comment>
<dbReference type="EMBL" id="MU007071">
    <property type="protein sequence ID" value="KAF2425228.1"/>
    <property type="molecule type" value="Genomic_DNA"/>
</dbReference>
<dbReference type="InterPro" id="IPR007133">
    <property type="entry name" value="RNA_pol_II-assoc_Paf1"/>
</dbReference>
<dbReference type="PANTHER" id="PTHR23188">
    <property type="entry name" value="RNA POLYMERASE II-ASSOCIATED FACTOR 1 HOMOLOG"/>
    <property type="match status" value="1"/>
</dbReference>
<dbReference type="AlphaFoldDB" id="A0A9P4NKE7"/>
<evidence type="ECO:0000256" key="1">
    <source>
        <dbReference type="ARBA" id="ARBA00004123"/>
    </source>
</evidence>
<evidence type="ECO:0000313" key="5">
    <source>
        <dbReference type="Proteomes" id="UP000800235"/>
    </source>
</evidence>
<accession>A0A9P4NKE7</accession>
<reference evidence="4" key="1">
    <citation type="journal article" date="2020" name="Stud. Mycol.">
        <title>101 Dothideomycetes genomes: a test case for predicting lifestyles and emergence of pathogens.</title>
        <authorList>
            <person name="Haridas S."/>
            <person name="Albert R."/>
            <person name="Binder M."/>
            <person name="Bloem J."/>
            <person name="Labutti K."/>
            <person name="Salamov A."/>
            <person name="Andreopoulos B."/>
            <person name="Baker S."/>
            <person name="Barry K."/>
            <person name="Bills G."/>
            <person name="Bluhm B."/>
            <person name="Cannon C."/>
            <person name="Castanera R."/>
            <person name="Culley D."/>
            <person name="Daum C."/>
            <person name="Ezra D."/>
            <person name="Gonzalez J."/>
            <person name="Henrissat B."/>
            <person name="Kuo A."/>
            <person name="Liang C."/>
            <person name="Lipzen A."/>
            <person name="Lutzoni F."/>
            <person name="Magnuson J."/>
            <person name="Mondo S."/>
            <person name="Nolan M."/>
            <person name="Ohm R."/>
            <person name="Pangilinan J."/>
            <person name="Park H.-J."/>
            <person name="Ramirez L."/>
            <person name="Alfaro M."/>
            <person name="Sun H."/>
            <person name="Tritt A."/>
            <person name="Yoshinaga Y."/>
            <person name="Zwiers L.-H."/>
            <person name="Turgeon B."/>
            <person name="Goodwin S."/>
            <person name="Spatafora J."/>
            <person name="Crous P."/>
            <person name="Grigoriev I."/>
        </authorList>
    </citation>
    <scope>NUCLEOTIDE SEQUENCE</scope>
    <source>
        <strain evidence="4">CBS 130266</strain>
    </source>
</reference>
<dbReference type="OrthoDB" id="10260285at2759"/>
<dbReference type="PANTHER" id="PTHR23188:SF12">
    <property type="entry name" value="RNA POLYMERASE II-ASSOCIATED FACTOR 1 HOMOLOG"/>
    <property type="match status" value="1"/>
</dbReference>
<dbReference type="GO" id="GO:0006368">
    <property type="term" value="P:transcription elongation by RNA polymerase II"/>
    <property type="evidence" value="ECO:0007669"/>
    <property type="project" value="InterPro"/>
</dbReference>
<comment type="similarity">
    <text evidence="2">Belongs to the PAF1 family.</text>
</comment>
<gene>
    <name evidence="4" type="ORF">EJ08DRAFT_594636</name>
</gene>
<organism evidence="4 5">
    <name type="scientific">Tothia fuscella</name>
    <dbReference type="NCBI Taxonomy" id="1048955"/>
    <lineage>
        <taxon>Eukaryota</taxon>
        <taxon>Fungi</taxon>
        <taxon>Dikarya</taxon>
        <taxon>Ascomycota</taxon>
        <taxon>Pezizomycotina</taxon>
        <taxon>Dothideomycetes</taxon>
        <taxon>Pleosporomycetidae</taxon>
        <taxon>Venturiales</taxon>
        <taxon>Cylindrosympodiaceae</taxon>
        <taxon>Tothia</taxon>
    </lineage>
</organism>
<evidence type="ECO:0000256" key="3">
    <source>
        <dbReference type="ARBA" id="ARBA00023242"/>
    </source>
</evidence>
<dbReference type="GO" id="GO:0003682">
    <property type="term" value="F:chromatin binding"/>
    <property type="evidence" value="ECO:0007669"/>
    <property type="project" value="TreeGrafter"/>
</dbReference>
<dbReference type="Proteomes" id="UP000800235">
    <property type="component" value="Unassembled WGS sequence"/>
</dbReference>
<dbReference type="Pfam" id="PF03985">
    <property type="entry name" value="Paf1"/>
    <property type="match status" value="1"/>
</dbReference>
<dbReference type="GO" id="GO:0016593">
    <property type="term" value="C:Cdc73/Paf1 complex"/>
    <property type="evidence" value="ECO:0007669"/>
    <property type="project" value="InterPro"/>
</dbReference>
<sequence>MARPIYHQDYIARIRYSNTLPEPPFPPKLLDIPNTGLSSGQYTGAGFASRLAREQPLNIEADAELGMPIDLVGLPRVFEDDPAIHFDLDPPQLDAKDRALLRPLNSLGKPMSVTTGVSFLRRTEYITAAATVNRYDSRNAALRTGSTPKRRRVPDVSKDDPINILRNIIKGFDLAYPRDAYRGQDGPGNMRGADISQEEREAWARPRHPTNPNLKLLDKYPVLPDLEAFPDTGNYMILKFQNNPSTNKEYDPRLDLGLIQPVPHNPEEEARYEELVVSAAAEGRPKPIPEFRYEYFLPANSESVTNIKRKFNTLDPENDSDELYDETNADTGRRSFKYKRIRSYETYTQVGNPDDPWNDSIAMVLHDPDTAKERRLQKGAFIYPVVQRTSIRAARPRNMAMLGTQANSRIDEEPKVDFVELGVRGPTEEGLGLVKGHVEKIDPPPAERAIEE</sequence>
<protein>
    <submittedName>
        <fullName evidence="4">Paf1 complex protein</fullName>
    </submittedName>
</protein>
<keyword evidence="5" id="KW-1185">Reference proteome</keyword>
<dbReference type="GO" id="GO:0000993">
    <property type="term" value="F:RNA polymerase II complex binding"/>
    <property type="evidence" value="ECO:0007669"/>
    <property type="project" value="TreeGrafter"/>
</dbReference>
<name>A0A9P4NKE7_9PEZI</name>
<evidence type="ECO:0000256" key="2">
    <source>
        <dbReference type="ARBA" id="ARBA00007560"/>
    </source>
</evidence>